<dbReference type="InterPro" id="IPR036084">
    <property type="entry name" value="Ser_inhib-like_sf"/>
</dbReference>
<evidence type="ECO:0000256" key="1">
    <source>
        <dbReference type="ARBA" id="ARBA00022690"/>
    </source>
</evidence>
<sequence length="392" mass="43338">MIIKFGILIALIGYSDILCFENFGNGGDELSSYSFAESGASSSSSASTAHASSHSSAIVTNNNCDRPVRPFCGPNEVRDNCINGGCGRRNCTQLGSPRVCIDVLPEYCIKGCRCKDNYLRDKHGKCIPITKCPKPKCKKHEVFDFCPGNCLPDCDLDLAVTLCLPSPKPGDPKCDPGCRCADNLYRTRAGTCVPKEKCPPKCPNDEVYEKCPSCIPNTCDSIWTRYKACDPDYVCTPTCLCPPGKFRSKIGECITAEECQKCRGPNEYFTCGGVCDNDCNNLSRQNQTSCPYVNIVCNRKCYCDDGYARDPYNNCVPYAECPPECPDNERYYYNVNTECRPQSCSELDRPLKRAECDCRGRGPPGCLCIEGFVRNDDGVCIPKDNCYASIYY</sequence>
<proteinExistence type="predicted"/>
<keyword evidence="3" id="KW-0732">Signal</keyword>
<name>A0AAV1JY05_9NEOP</name>
<dbReference type="PANTHER" id="PTHR23259">
    <property type="entry name" value="RIDDLE"/>
    <property type="match status" value="1"/>
</dbReference>
<evidence type="ECO:0000313" key="6">
    <source>
        <dbReference type="Proteomes" id="UP001497472"/>
    </source>
</evidence>
<evidence type="ECO:0000313" key="5">
    <source>
        <dbReference type="EMBL" id="CAK1553521.1"/>
    </source>
</evidence>
<dbReference type="CDD" id="cd19941">
    <property type="entry name" value="TIL"/>
    <property type="match status" value="4"/>
</dbReference>
<keyword evidence="6" id="KW-1185">Reference proteome</keyword>
<feature type="domain" description="TIL" evidence="4">
    <location>
        <begin position="262"/>
        <end position="321"/>
    </location>
</feature>
<dbReference type="PANTHER" id="PTHR23259:SF70">
    <property type="entry name" value="ACCESSORY GLAND PROTEIN ACP62F-RELATED"/>
    <property type="match status" value="1"/>
</dbReference>
<protein>
    <recommendedName>
        <fullName evidence="4">TIL domain-containing protein</fullName>
    </recommendedName>
</protein>
<gene>
    <name evidence="5" type="ORF">LNINA_LOCUS12516</name>
</gene>
<dbReference type="EMBL" id="CAVLEF010000225">
    <property type="protein sequence ID" value="CAK1553521.1"/>
    <property type="molecule type" value="Genomic_DNA"/>
</dbReference>
<feature type="chain" id="PRO_5043909154" description="TIL domain-containing protein" evidence="3">
    <location>
        <begin position="20"/>
        <end position="392"/>
    </location>
</feature>
<keyword evidence="1" id="KW-0646">Protease inhibitor</keyword>
<accession>A0AAV1JY05</accession>
<dbReference type="InterPro" id="IPR002919">
    <property type="entry name" value="TIL_dom"/>
</dbReference>
<dbReference type="AlphaFoldDB" id="A0AAV1JY05"/>
<evidence type="ECO:0000256" key="2">
    <source>
        <dbReference type="ARBA" id="ARBA00023157"/>
    </source>
</evidence>
<feature type="domain" description="TIL" evidence="4">
    <location>
        <begin position="72"/>
        <end position="132"/>
    </location>
</feature>
<reference evidence="5 6" key="1">
    <citation type="submission" date="2023-11" db="EMBL/GenBank/DDBJ databases">
        <authorList>
            <person name="Okamura Y."/>
        </authorList>
    </citation>
    <scope>NUCLEOTIDE SEQUENCE [LARGE SCALE GENOMIC DNA]</scope>
</reference>
<dbReference type="Pfam" id="PF01826">
    <property type="entry name" value="TIL"/>
    <property type="match status" value="3"/>
</dbReference>
<dbReference type="GO" id="GO:0030414">
    <property type="term" value="F:peptidase inhibitor activity"/>
    <property type="evidence" value="ECO:0007669"/>
    <property type="project" value="UniProtKB-KW"/>
</dbReference>
<keyword evidence="2" id="KW-1015">Disulfide bond</keyword>
<evidence type="ECO:0000259" key="4">
    <source>
        <dbReference type="Pfam" id="PF01826"/>
    </source>
</evidence>
<evidence type="ECO:0000256" key="3">
    <source>
        <dbReference type="SAM" id="SignalP"/>
    </source>
</evidence>
<dbReference type="Gene3D" id="2.10.25.10">
    <property type="entry name" value="Laminin"/>
    <property type="match status" value="5"/>
</dbReference>
<dbReference type="InterPro" id="IPR051368">
    <property type="entry name" value="SerProtInhib-TIL_Domain"/>
</dbReference>
<feature type="domain" description="TIL" evidence="4">
    <location>
        <begin position="202"/>
        <end position="259"/>
    </location>
</feature>
<feature type="signal peptide" evidence="3">
    <location>
        <begin position="1"/>
        <end position="19"/>
    </location>
</feature>
<organism evidence="5 6">
    <name type="scientific">Leptosia nina</name>
    <dbReference type="NCBI Taxonomy" id="320188"/>
    <lineage>
        <taxon>Eukaryota</taxon>
        <taxon>Metazoa</taxon>
        <taxon>Ecdysozoa</taxon>
        <taxon>Arthropoda</taxon>
        <taxon>Hexapoda</taxon>
        <taxon>Insecta</taxon>
        <taxon>Pterygota</taxon>
        <taxon>Neoptera</taxon>
        <taxon>Endopterygota</taxon>
        <taxon>Lepidoptera</taxon>
        <taxon>Glossata</taxon>
        <taxon>Ditrysia</taxon>
        <taxon>Papilionoidea</taxon>
        <taxon>Pieridae</taxon>
        <taxon>Pierinae</taxon>
        <taxon>Leptosia</taxon>
    </lineage>
</organism>
<dbReference type="SUPFAM" id="SSF57567">
    <property type="entry name" value="Serine protease inhibitors"/>
    <property type="match status" value="5"/>
</dbReference>
<comment type="caution">
    <text evidence="5">The sequence shown here is derived from an EMBL/GenBank/DDBJ whole genome shotgun (WGS) entry which is preliminary data.</text>
</comment>
<dbReference type="Proteomes" id="UP001497472">
    <property type="component" value="Unassembled WGS sequence"/>
</dbReference>